<sequence>GQQDNKYHDNVCDTSTMMMASPLGLQDNSLHDNIYPDNVEDTKCVQESSSLCPVSTSLGICELNMSAPVATSAVRNSSNPDSGYDESLSERAYLDCSMQPSVCATFDVTSETGVNLEWT</sequence>
<organism evidence="1">
    <name type="scientific">Arion vulgaris</name>
    <dbReference type="NCBI Taxonomy" id="1028688"/>
    <lineage>
        <taxon>Eukaryota</taxon>
        <taxon>Metazoa</taxon>
        <taxon>Spiralia</taxon>
        <taxon>Lophotrochozoa</taxon>
        <taxon>Mollusca</taxon>
        <taxon>Gastropoda</taxon>
        <taxon>Heterobranchia</taxon>
        <taxon>Euthyneura</taxon>
        <taxon>Panpulmonata</taxon>
        <taxon>Eupulmonata</taxon>
        <taxon>Stylommatophora</taxon>
        <taxon>Helicina</taxon>
        <taxon>Arionoidea</taxon>
        <taxon>Arionidae</taxon>
        <taxon>Arion</taxon>
    </lineage>
</organism>
<dbReference type="AlphaFoldDB" id="A0A0B6YRI8"/>
<feature type="non-terminal residue" evidence="1">
    <location>
        <position position="119"/>
    </location>
</feature>
<protein>
    <submittedName>
        <fullName evidence="1">Uncharacterized protein</fullName>
    </submittedName>
</protein>
<reference evidence="1" key="1">
    <citation type="submission" date="2014-12" db="EMBL/GenBank/DDBJ databases">
        <title>Insight into the proteome of Arion vulgaris.</title>
        <authorList>
            <person name="Aradska J."/>
            <person name="Bulat T."/>
            <person name="Smidak R."/>
            <person name="Sarate P."/>
            <person name="Gangsoo J."/>
            <person name="Sialana F."/>
            <person name="Bilban M."/>
            <person name="Lubec G."/>
        </authorList>
    </citation>
    <scope>NUCLEOTIDE SEQUENCE</scope>
    <source>
        <tissue evidence="1">Skin</tissue>
    </source>
</reference>
<dbReference type="EMBL" id="HACG01011521">
    <property type="protein sequence ID" value="CEK58386.1"/>
    <property type="molecule type" value="Transcribed_RNA"/>
</dbReference>
<evidence type="ECO:0000313" key="1">
    <source>
        <dbReference type="EMBL" id="CEK58386.1"/>
    </source>
</evidence>
<feature type="non-terminal residue" evidence="1">
    <location>
        <position position="1"/>
    </location>
</feature>
<gene>
    <name evidence="1" type="primary">ORF32915</name>
</gene>
<proteinExistence type="predicted"/>
<accession>A0A0B6YRI8</accession>
<name>A0A0B6YRI8_9EUPU</name>